<feature type="compositionally biased region" description="Basic and acidic residues" evidence="1">
    <location>
        <begin position="199"/>
        <end position="213"/>
    </location>
</feature>
<protein>
    <submittedName>
        <fullName evidence="2">Uncharacterized protein</fullName>
    </submittedName>
</protein>
<name>A0A439CPC6_9PEZI</name>
<feature type="compositionally biased region" description="Basic and acidic residues" evidence="1">
    <location>
        <begin position="548"/>
        <end position="557"/>
    </location>
</feature>
<dbReference type="EMBL" id="RYZI01000652">
    <property type="protein sequence ID" value="RWA04003.1"/>
    <property type="molecule type" value="Genomic_DNA"/>
</dbReference>
<evidence type="ECO:0000256" key="1">
    <source>
        <dbReference type="SAM" id="MobiDB-lite"/>
    </source>
</evidence>
<reference evidence="2 3" key="1">
    <citation type="submission" date="2018-12" db="EMBL/GenBank/DDBJ databases">
        <title>Draft genome sequence of Xylaria grammica IHI A82.</title>
        <authorList>
            <person name="Buettner E."/>
            <person name="Kellner H."/>
        </authorList>
    </citation>
    <scope>NUCLEOTIDE SEQUENCE [LARGE SCALE GENOMIC DNA]</scope>
    <source>
        <strain evidence="2 3">IHI A82</strain>
    </source>
</reference>
<dbReference type="AlphaFoldDB" id="A0A439CPC6"/>
<feature type="region of interest" description="Disordered" evidence="1">
    <location>
        <begin position="904"/>
        <end position="923"/>
    </location>
</feature>
<evidence type="ECO:0000313" key="3">
    <source>
        <dbReference type="Proteomes" id="UP000286045"/>
    </source>
</evidence>
<feature type="compositionally biased region" description="Acidic residues" evidence="1">
    <location>
        <begin position="102"/>
        <end position="112"/>
    </location>
</feature>
<proteinExistence type="predicted"/>
<feature type="region of interest" description="Disordered" evidence="1">
    <location>
        <begin position="101"/>
        <end position="287"/>
    </location>
</feature>
<feature type="region of interest" description="Disordered" evidence="1">
    <location>
        <begin position="543"/>
        <end position="566"/>
    </location>
</feature>
<feature type="compositionally biased region" description="Basic and acidic residues" evidence="1">
    <location>
        <begin position="127"/>
        <end position="140"/>
    </location>
</feature>
<feature type="compositionally biased region" description="Basic and acidic residues" evidence="1">
    <location>
        <begin position="633"/>
        <end position="646"/>
    </location>
</feature>
<feature type="compositionally biased region" description="Polar residues" evidence="1">
    <location>
        <begin position="217"/>
        <end position="243"/>
    </location>
</feature>
<feature type="region of interest" description="Disordered" evidence="1">
    <location>
        <begin position="755"/>
        <end position="775"/>
    </location>
</feature>
<feature type="region of interest" description="Disordered" evidence="1">
    <location>
        <begin position="439"/>
        <end position="511"/>
    </location>
</feature>
<comment type="caution">
    <text evidence="2">The sequence shown here is derived from an EMBL/GenBank/DDBJ whole genome shotgun (WGS) entry which is preliminary data.</text>
</comment>
<feature type="compositionally biased region" description="Basic and acidic residues" evidence="1">
    <location>
        <begin position="490"/>
        <end position="508"/>
    </location>
</feature>
<dbReference type="Proteomes" id="UP000286045">
    <property type="component" value="Unassembled WGS sequence"/>
</dbReference>
<keyword evidence="3" id="KW-1185">Reference proteome</keyword>
<feature type="region of interest" description="Disordered" evidence="1">
    <location>
        <begin position="317"/>
        <end position="339"/>
    </location>
</feature>
<gene>
    <name evidence="2" type="ORF">EKO27_g11103</name>
</gene>
<feature type="region of interest" description="Disordered" evidence="1">
    <location>
        <begin position="655"/>
        <end position="674"/>
    </location>
</feature>
<evidence type="ECO:0000313" key="2">
    <source>
        <dbReference type="EMBL" id="RWA04003.1"/>
    </source>
</evidence>
<organism evidence="2 3">
    <name type="scientific">Xylaria grammica</name>
    <dbReference type="NCBI Taxonomy" id="363999"/>
    <lineage>
        <taxon>Eukaryota</taxon>
        <taxon>Fungi</taxon>
        <taxon>Dikarya</taxon>
        <taxon>Ascomycota</taxon>
        <taxon>Pezizomycotina</taxon>
        <taxon>Sordariomycetes</taxon>
        <taxon>Xylariomycetidae</taxon>
        <taxon>Xylariales</taxon>
        <taxon>Xylariaceae</taxon>
        <taxon>Xylaria</taxon>
    </lineage>
</organism>
<feature type="region of interest" description="Disordered" evidence="1">
    <location>
        <begin position="603"/>
        <end position="646"/>
    </location>
</feature>
<feature type="compositionally biased region" description="Low complexity" evidence="1">
    <location>
        <begin position="659"/>
        <end position="674"/>
    </location>
</feature>
<accession>A0A439CPC6</accession>
<sequence>MYLSSILASRGPSQLIIPAYHNIVDPETVFVEDSDDDGVERDARESITGPLGSFRSKLIRRISHRADAKASFRPSVGTSDEELARRAELKRLMHKRIQEELKSEEEEEEENDPAFSPPKPPSINNYREPELPRGGPRDTIEFSVSTIDDQEAGKELGTSPEMSLLPTRLVAEPQESCQRRKARHVSRPQSPEPEPESSYSKHEDDTTHPHETDTTTNYSNPTMQNETIDTSQTMQFDQGANTERSPEQDDISSASVETGDGRYSPLDLESSTESNRKRSSNRGITYGGSSTGYILAVYLLSIYYKTKQSTNYSKRLTSQSGRALKEPQNHATTPPGPCSYRTALNKTPSSDHAKPNPEVSQFTMTEALSVNASETASFRQREEELKSVKKRFGLTPAQRYPMTPVRSKFREEFEDPKGLNNGRSSILSKFYLAFPKRSRTSSSHTELDGSNEETGAYSTGCRKPNKIRSSGPDPNKDGCHLHNTVTETPMEERTTDVRQHAKKQEADHHARRLKAKFIKAPAPKENTNSTRAQSVPLRNHCLGIPKSHSPDEARTDPADNSFPNEPSNEIEILNEARPKNTIGIHAGVLQEWVEQLRAEDVQRRSRTESRINVPKGQPRLRTPPDSWAKWPSHTREERTASAGKKDKVKTRDFAVVTNPGPSKTGTGSKTLSTGRDLTATSRNLSSQVSKALKSGWNKMITTTGSIGRASDHGLATQSTQKPHGFLEYPELELLPTAEGYREVQALDQQIDNMKRRSTSGTRAMKRSSGDSARRPLASRIAEEVHKFQTESKDIAWTDVQYHSGVPSTTHFLSPSHALLARNSKPFHPELYSAPELQCAYEDCVQTQMLDDGDDSSTTGGQHKTTIKRARSTGNIEIKLPVNEGAPTDHGLAYKARKTGLRRHKSLGWIRGRGGVQPKATASR</sequence>